<dbReference type="AlphaFoldDB" id="A0A7X6MGK7"/>
<accession>A0A7X6MGK7</accession>
<sequence>MESRHDRQRVLAGEPRREGHGIEARILHARVRSAGESPGRDGPNPPEPGVSLTAPLLRVVGPRGRRRVVVGHVRVRAEQGDAPLVVLAVQAVWSESGGWRQEPPAAGSPDGELAASLAEPAHGIAGDVRSRVVTMAKAFAESSRNEVLRLRELRYELEQRMADHLAGRTDGQLRPLLAVAVELSTAVGRARDQSLEAVRARLGVWMWDRAAYLRLRDESAPGPGEKPAWMPRLRAGVRHCEAMERELAEEADRLQALLGGMSSFAVSQGAEAQERFTLAVGAGAAVIGLPALVLALYGANPYLPLDSLDRAWRLLLPIGVTALVAVLAVLAWMPGTTRPRHYLVAVGAVAALVSVLLLAGALVPV</sequence>
<protein>
    <submittedName>
        <fullName evidence="3">Uncharacterized protein</fullName>
    </submittedName>
</protein>
<feature type="transmembrane region" description="Helical" evidence="2">
    <location>
        <begin position="276"/>
        <end position="299"/>
    </location>
</feature>
<evidence type="ECO:0000256" key="2">
    <source>
        <dbReference type="SAM" id="Phobius"/>
    </source>
</evidence>
<feature type="transmembrane region" description="Helical" evidence="2">
    <location>
        <begin position="342"/>
        <end position="363"/>
    </location>
</feature>
<evidence type="ECO:0000313" key="4">
    <source>
        <dbReference type="Proteomes" id="UP000553209"/>
    </source>
</evidence>
<dbReference type="EMBL" id="JAAXPG010000029">
    <property type="protein sequence ID" value="NKZ00927.1"/>
    <property type="molecule type" value="Genomic_DNA"/>
</dbReference>
<feature type="region of interest" description="Disordered" evidence="1">
    <location>
        <begin position="1"/>
        <end position="52"/>
    </location>
</feature>
<evidence type="ECO:0000256" key="1">
    <source>
        <dbReference type="SAM" id="MobiDB-lite"/>
    </source>
</evidence>
<feature type="compositionally biased region" description="Basic and acidic residues" evidence="1">
    <location>
        <begin position="1"/>
        <end position="26"/>
    </location>
</feature>
<feature type="transmembrane region" description="Helical" evidence="2">
    <location>
        <begin position="311"/>
        <end position="330"/>
    </location>
</feature>
<keyword evidence="4" id="KW-1185">Reference proteome</keyword>
<dbReference type="Proteomes" id="UP000553209">
    <property type="component" value="Unassembled WGS sequence"/>
</dbReference>
<evidence type="ECO:0000313" key="3">
    <source>
        <dbReference type="EMBL" id="NKZ00927.1"/>
    </source>
</evidence>
<keyword evidence="2" id="KW-1133">Transmembrane helix</keyword>
<comment type="caution">
    <text evidence="3">The sequence shown here is derived from an EMBL/GenBank/DDBJ whole genome shotgun (WGS) entry which is preliminary data.</text>
</comment>
<gene>
    <name evidence="3" type="ORF">HGB44_25130</name>
</gene>
<dbReference type="RefSeq" id="WP_061081202.1">
    <property type="nucleotide sequence ID" value="NZ_JAAXPG010000029.1"/>
</dbReference>
<reference evidence="3 4" key="1">
    <citation type="submission" date="2020-04" db="EMBL/GenBank/DDBJ databases">
        <title>MicrobeNet Type strains.</title>
        <authorList>
            <person name="Nicholson A.C."/>
        </authorList>
    </citation>
    <scope>NUCLEOTIDE SEQUENCE [LARGE SCALE GENOMIC DNA]</scope>
    <source>
        <strain evidence="3 4">ATCC 23612</strain>
    </source>
</reference>
<organism evidence="3 4">
    <name type="scientific">Nocardiopsis alborubida</name>
    <dbReference type="NCBI Taxonomy" id="146802"/>
    <lineage>
        <taxon>Bacteria</taxon>
        <taxon>Bacillati</taxon>
        <taxon>Actinomycetota</taxon>
        <taxon>Actinomycetes</taxon>
        <taxon>Streptosporangiales</taxon>
        <taxon>Nocardiopsidaceae</taxon>
        <taxon>Nocardiopsis</taxon>
    </lineage>
</organism>
<keyword evidence="2" id="KW-0472">Membrane</keyword>
<proteinExistence type="predicted"/>
<name>A0A7X6MGK7_9ACTN</name>
<keyword evidence="2" id="KW-0812">Transmembrane</keyword>